<comment type="caution">
    <text evidence="1">The sequence shown here is derived from an EMBL/GenBank/DDBJ whole genome shotgun (WGS) entry which is preliminary data.</text>
</comment>
<reference evidence="2" key="1">
    <citation type="submission" date="2012-08" db="EMBL/GenBank/DDBJ databases">
        <title>The Genome Sequence of Wuchereria bancrofti.</title>
        <authorList>
            <person name="Nutman T.B."/>
            <person name="Fink D.L."/>
            <person name="Russ C."/>
            <person name="Young S."/>
            <person name="Zeng Q."/>
            <person name="Koehrsen M."/>
            <person name="Alvarado L."/>
            <person name="Berlin A."/>
            <person name="Chapman S.B."/>
            <person name="Chen Z."/>
            <person name="Freedman E."/>
            <person name="Gellesch M."/>
            <person name="Goldberg J."/>
            <person name="Griggs A."/>
            <person name="Gujja S."/>
            <person name="Heilman E.R."/>
            <person name="Heiman D."/>
            <person name="Hepburn T."/>
            <person name="Howarth C."/>
            <person name="Jen D."/>
            <person name="Larson L."/>
            <person name="Lewis B."/>
            <person name="Mehta T."/>
            <person name="Park D."/>
            <person name="Pearson M."/>
            <person name="Roberts A."/>
            <person name="Saif S."/>
            <person name="Shea T."/>
            <person name="Shenoy N."/>
            <person name="Sisk P."/>
            <person name="Stolte C."/>
            <person name="Sykes S."/>
            <person name="Walk T."/>
            <person name="White J."/>
            <person name="Yandava C."/>
            <person name="Haas B."/>
            <person name="Henn M.R."/>
            <person name="Nusbaum C."/>
            <person name="Birren B."/>
        </authorList>
    </citation>
    <scope>NUCLEOTIDE SEQUENCE [LARGE SCALE GENOMIC DNA]</scope>
    <source>
        <strain evidence="2">NA</strain>
    </source>
</reference>
<dbReference type="EMBL" id="ADBV01001430">
    <property type="protein sequence ID" value="EJW84843.1"/>
    <property type="molecule type" value="Genomic_DNA"/>
</dbReference>
<dbReference type="Proteomes" id="UP000004810">
    <property type="component" value="Unassembled WGS sequence"/>
</dbReference>
<name>J9ERM6_WUCBA</name>
<dbReference type="AlphaFoldDB" id="J9ERM6"/>
<sequence length="69" mass="8071">MILILFLYKVVHGSFFFHLSCARVMQKCSKCRGLRVLRMMPPHNLKNPLYSKAVSEGAMESQYPNFYKN</sequence>
<organism evidence="1 2">
    <name type="scientific">Wuchereria bancrofti</name>
    <dbReference type="NCBI Taxonomy" id="6293"/>
    <lineage>
        <taxon>Eukaryota</taxon>
        <taxon>Metazoa</taxon>
        <taxon>Ecdysozoa</taxon>
        <taxon>Nematoda</taxon>
        <taxon>Chromadorea</taxon>
        <taxon>Rhabditida</taxon>
        <taxon>Spirurina</taxon>
        <taxon>Spiruromorpha</taxon>
        <taxon>Filarioidea</taxon>
        <taxon>Onchocercidae</taxon>
        <taxon>Wuchereria</taxon>
    </lineage>
</organism>
<proteinExistence type="predicted"/>
<accession>J9ERM6</accession>
<evidence type="ECO:0000313" key="1">
    <source>
        <dbReference type="EMBL" id="EJW84843.1"/>
    </source>
</evidence>
<gene>
    <name evidence="1" type="ORF">WUBG_04244</name>
</gene>
<evidence type="ECO:0000313" key="2">
    <source>
        <dbReference type="Proteomes" id="UP000004810"/>
    </source>
</evidence>
<protein>
    <submittedName>
        <fullName evidence="1">Uncharacterized protein</fullName>
    </submittedName>
</protein>